<evidence type="ECO:0000256" key="3">
    <source>
        <dbReference type="ARBA" id="ARBA00022519"/>
    </source>
</evidence>
<dbReference type="Pfam" id="PF06379">
    <property type="entry name" value="RhaT"/>
    <property type="match status" value="1"/>
</dbReference>
<evidence type="ECO:0000313" key="11">
    <source>
        <dbReference type="Proteomes" id="UP000182427"/>
    </source>
</evidence>
<keyword evidence="11" id="KW-1185">Reference proteome</keyword>
<dbReference type="InterPro" id="IPR004673">
    <property type="entry name" value="L-rhamnose-proton_sym_RhaT"/>
</dbReference>
<dbReference type="Proteomes" id="UP000182427">
    <property type="component" value="Chromosome I"/>
</dbReference>
<protein>
    <submittedName>
        <fullName evidence="10">L-rhamnose-H+ transport protein</fullName>
    </submittedName>
</protein>
<feature type="transmembrane region" description="Helical" evidence="9">
    <location>
        <begin position="172"/>
        <end position="189"/>
    </location>
</feature>
<evidence type="ECO:0000256" key="1">
    <source>
        <dbReference type="ARBA" id="ARBA00022448"/>
    </source>
</evidence>
<evidence type="ECO:0000256" key="9">
    <source>
        <dbReference type="SAM" id="Phobius"/>
    </source>
</evidence>
<feature type="transmembrane region" description="Helical" evidence="9">
    <location>
        <begin position="38"/>
        <end position="57"/>
    </location>
</feature>
<keyword evidence="5 9" id="KW-0812">Transmembrane</keyword>
<organism evidence="10 11">
    <name type="scientific">Terriglobus roseus</name>
    <dbReference type="NCBI Taxonomy" id="392734"/>
    <lineage>
        <taxon>Bacteria</taxon>
        <taxon>Pseudomonadati</taxon>
        <taxon>Acidobacteriota</taxon>
        <taxon>Terriglobia</taxon>
        <taxon>Terriglobales</taxon>
        <taxon>Acidobacteriaceae</taxon>
        <taxon>Terriglobus</taxon>
    </lineage>
</organism>
<evidence type="ECO:0000256" key="7">
    <source>
        <dbReference type="ARBA" id="ARBA00022989"/>
    </source>
</evidence>
<evidence type="ECO:0000256" key="2">
    <source>
        <dbReference type="ARBA" id="ARBA00022475"/>
    </source>
</evidence>
<keyword evidence="7 9" id="KW-1133">Transmembrane helix</keyword>
<dbReference type="EMBL" id="LT629690">
    <property type="protein sequence ID" value="SDE91338.1"/>
    <property type="molecule type" value="Genomic_DNA"/>
</dbReference>
<keyword evidence="3" id="KW-0997">Cell inner membrane</keyword>
<evidence type="ECO:0000313" key="10">
    <source>
        <dbReference type="EMBL" id="SDE91338.1"/>
    </source>
</evidence>
<evidence type="ECO:0000256" key="5">
    <source>
        <dbReference type="ARBA" id="ARBA00022692"/>
    </source>
</evidence>
<gene>
    <name evidence="10" type="ORF">SAMN05444167_0794</name>
</gene>
<feature type="transmembrane region" description="Helical" evidence="9">
    <location>
        <begin position="133"/>
        <end position="152"/>
    </location>
</feature>
<feature type="transmembrane region" description="Helical" evidence="9">
    <location>
        <begin position="210"/>
        <end position="230"/>
    </location>
</feature>
<keyword evidence="1" id="KW-0813">Transport</keyword>
<dbReference type="RefSeq" id="WP_083344007.1">
    <property type="nucleotide sequence ID" value="NZ_LT629690.1"/>
</dbReference>
<dbReference type="AlphaFoldDB" id="A0A1G7GT36"/>
<dbReference type="OrthoDB" id="5241629at2"/>
<evidence type="ECO:0000256" key="6">
    <source>
        <dbReference type="ARBA" id="ARBA00022847"/>
    </source>
</evidence>
<dbReference type="GO" id="GO:0016020">
    <property type="term" value="C:membrane"/>
    <property type="evidence" value="ECO:0007669"/>
    <property type="project" value="InterPro"/>
</dbReference>
<dbReference type="GO" id="GO:0015293">
    <property type="term" value="F:symporter activity"/>
    <property type="evidence" value="ECO:0007669"/>
    <property type="project" value="UniProtKB-KW"/>
</dbReference>
<proteinExistence type="predicted"/>
<keyword evidence="4" id="KW-0762">Sugar transport</keyword>
<feature type="transmembrane region" description="Helical" evidence="9">
    <location>
        <begin position="69"/>
        <end position="89"/>
    </location>
</feature>
<keyword evidence="2" id="KW-1003">Cell membrane</keyword>
<feature type="transmembrane region" description="Helical" evidence="9">
    <location>
        <begin position="95"/>
        <end position="121"/>
    </location>
</feature>
<feature type="transmembrane region" description="Helical" evidence="9">
    <location>
        <begin position="313"/>
        <end position="331"/>
    </location>
</feature>
<keyword evidence="6" id="KW-0769">Symport</keyword>
<accession>A0A1G7GT36</accession>
<name>A0A1G7GT36_9BACT</name>
<evidence type="ECO:0000256" key="8">
    <source>
        <dbReference type="ARBA" id="ARBA00023136"/>
    </source>
</evidence>
<sequence>MQDAWHGGLLLVIAGVMNGSFALPMKRMPHWRWENIWFVWSVVALVVLPCVTALCYVPHVLSGLLEVPLSRLAVVALSGMAWGVAQVFFGLSVDAIGIALTFSLVLGISAAMGALVPFLSLHAALLSTRAGGYLFAGLAVLTLGMVLCGWAGVLRETALDQTSATKSFSRGLSLAILSGLCASAMNIGFSFSDELKGMATRHGASQPGSLIAIWLPLLLGGALPNILYSAFRLRRNRTADNFRTQGTGGYWLMTVIMAVLWFGSTILYGVASTMLGGLGAVLGWPAFMSIVVIMASFLGWFAGEWAGSGSRPLRTQIAGIIMLIVAVLLFSKAV</sequence>
<evidence type="ECO:0000256" key="4">
    <source>
        <dbReference type="ARBA" id="ARBA00022597"/>
    </source>
</evidence>
<reference evidence="10 11" key="1">
    <citation type="submission" date="2016-10" db="EMBL/GenBank/DDBJ databases">
        <authorList>
            <person name="de Groot N.N."/>
        </authorList>
    </citation>
    <scope>NUCLEOTIDE SEQUENCE [LARGE SCALE GENOMIC DNA]</scope>
    <source>
        <strain evidence="10 11">GAS232</strain>
    </source>
</reference>
<dbReference type="GO" id="GO:0015153">
    <property type="term" value="F:rhamnose transmembrane transporter activity"/>
    <property type="evidence" value="ECO:0007669"/>
    <property type="project" value="InterPro"/>
</dbReference>
<feature type="transmembrane region" description="Helical" evidence="9">
    <location>
        <begin position="250"/>
        <end position="271"/>
    </location>
</feature>
<feature type="transmembrane region" description="Helical" evidence="9">
    <location>
        <begin position="278"/>
        <end position="301"/>
    </location>
</feature>
<keyword evidence="8 9" id="KW-0472">Membrane</keyword>